<keyword evidence="1" id="KW-0812">Transmembrane</keyword>
<proteinExistence type="predicted"/>
<organism evidence="2 3">
    <name type="scientific">Haloferax larsenii</name>
    <dbReference type="NCBI Taxonomy" id="302484"/>
    <lineage>
        <taxon>Archaea</taxon>
        <taxon>Methanobacteriati</taxon>
        <taxon>Methanobacteriota</taxon>
        <taxon>Stenosarchaea group</taxon>
        <taxon>Halobacteria</taxon>
        <taxon>Halobacteriales</taxon>
        <taxon>Haloferacaceae</taxon>
        <taxon>Haloferax</taxon>
    </lineage>
</organism>
<reference evidence="2 3" key="1">
    <citation type="submission" date="2016-10" db="EMBL/GenBank/DDBJ databases">
        <authorList>
            <person name="de Groot N.N."/>
        </authorList>
    </citation>
    <scope>NUCLEOTIDE SEQUENCE [LARGE SCALE GENOMIC DNA]</scope>
    <source>
        <strain evidence="2 3">CDM_5</strain>
    </source>
</reference>
<feature type="transmembrane region" description="Helical" evidence="1">
    <location>
        <begin position="52"/>
        <end position="70"/>
    </location>
</feature>
<dbReference type="Proteomes" id="UP000183894">
    <property type="component" value="Unassembled WGS sequence"/>
</dbReference>
<dbReference type="RefSeq" id="WP_074792522.1">
    <property type="nucleotide sequence ID" value="NZ_FOAD01000001.1"/>
</dbReference>
<accession>A0A1H7J7D3</accession>
<dbReference type="AlphaFoldDB" id="A0A1H7J7D3"/>
<gene>
    <name evidence="2" type="ORF">SAMN04488691_1011123</name>
</gene>
<feature type="transmembrane region" description="Helical" evidence="1">
    <location>
        <begin position="12"/>
        <end position="32"/>
    </location>
</feature>
<sequence>MVKGQIDTPDIVALVALPMFAGIELGVWSLELSVFSGFSFSQSLATIGGTDITLSLVASLLAIAALAVQGTVSRDSFSDEEWYVIAGSMAVIPAHAFVPIVQEVVAMADIIPLILWLALSGAAVYISYEG</sequence>
<dbReference type="Pfam" id="PF26064">
    <property type="entry name" value="DUF8023"/>
    <property type="match status" value="1"/>
</dbReference>
<feature type="transmembrane region" description="Helical" evidence="1">
    <location>
        <begin position="107"/>
        <end position="128"/>
    </location>
</feature>
<evidence type="ECO:0000313" key="3">
    <source>
        <dbReference type="Proteomes" id="UP000183894"/>
    </source>
</evidence>
<dbReference type="OrthoDB" id="330492at2157"/>
<dbReference type="EMBL" id="FOAD01000001">
    <property type="protein sequence ID" value="SEK70588.1"/>
    <property type="molecule type" value="Genomic_DNA"/>
</dbReference>
<dbReference type="InterPro" id="IPR058336">
    <property type="entry name" value="VP3-like_halobact-type"/>
</dbReference>
<evidence type="ECO:0000256" key="1">
    <source>
        <dbReference type="SAM" id="Phobius"/>
    </source>
</evidence>
<name>A0A1H7J7D3_HALLR</name>
<keyword evidence="1" id="KW-1133">Transmembrane helix</keyword>
<feature type="transmembrane region" description="Helical" evidence="1">
    <location>
        <begin position="82"/>
        <end position="101"/>
    </location>
</feature>
<keyword evidence="1" id="KW-0472">Membrane</keyword>
<protein>
    <submittedName>
        <fullName evidence="2">Uncharacterized protein</fullName>
    </submittedName>
</protein>
<evidence type="ECO:0000313" key="2">
    <source>
        <dbReference type="EMBL" id="SEK70588.1"/>
    </source>
</evidence>